<reference evidence="4" key="1">
    <citation type="submission" date="2014-03" db="EMBL/GenBank/DDBJ databases">
        <authorList>
            <person name="Aksoy S."/>
            <person name="Warren W."/>
            <person name="Wilson R.K."/>
        </authorList>
    </citation>
    <scope>NUCLEOTIDE SEQUENCE [LARGE SCALE GENOMIC DNA]</scope>
    <source>
        <strain evidence="4">IAEA</strain>
    </source>
</reference>
<keyword evidence="2" id="KW-1133">Transmembrane helix</keyword>
<dbReference type="Proteomes" id="UP000092445">
    <property type="component" value="Unassembled WGS sequence"/>
</dbReference>
<sequence>MGSQAVQQPKSNPGEIVIGLSKGTSNNEFVNNSNDHNIDRPHEGEDDQEKIAFKEKTKRRLTHDSYDISMSESRRYKSADTTLRQQEPDSTPISTVPILEQQSSFSRQQVIIITSRATSQQQQQITVSVAHQEQPQQYSGHSNNKNHQQRIDYIPQQLPHCSFNNNFKQQHHSNNNSKYQESSVLKYRQPYNGSELIVVLISPLFCSSITIITITSQQL</sequence>
<evidence type="ECO:0000313" key="4">
    <source>
        <dbReference type="Proteomes" id="UP000092445"/>
    </source>
</evidence>
<dbReference type="AlphaFoldDB" id="A0A1B0A8D0"/>
<feature type="transmembrane region" description="Helical" evidence="2">
    <location>
        <begin position="196"/>
        <end position="216"/>
    </location>
</feature>
<feature type="compositionally biased region" description="Basic and acidic residues" evidence="1">
    <location>
        <begin position="36"/>
        <end position="55"/>
    </location>
</feature>
<dbReference type="VEuPathDB" id="VectorBase:GPAI037511"/>
<organism evidence="3 4">
    <name type="scientific">Glossina pallidipes</name>
    <name type="common">Tsetse fly</name>
    <dbReference type="NCBI Taxonomy" id="7398"/>
    <lineage>
        <taxon>Eukaryota</taxon>
        <taxon>Metazoa</taxon>
        <taxon>Ecdysozoa</taxon>
        <taxon>Arthropoda</taxon>
        <taxon>Hexapoda</taxon>
        <taxon>Insecta</taxon>
        <taxon>Pterygota</taxon>
        <taxon>Neoptera</taxon>
        <taxon>Endopterygota</taxon>
        <taxon>Diptera</taxon>
        <taxon>Brachycera</taxon>
        <taxon>Muscomorpha</taxon>
        <taxon>Hippoboscoidea</taxon>
        <taxon>Glossinidae</taxon>
        <taxon>Glossina</taxon>
    </lineage>
</organism>
<keyword evidence="2" id="KW-0812">Transmembrane</keyword>
<keyword evidence="2" id="KW-0472">Membrane</keyword>
<evidence type="ECO:0000256" key="1">
    <source>
        <dbReference type="SAM" id="MobiDB-lite"/>
    </source>
</evidence>
<dbReference type="EnsemblMetazoa" id="GPAI037511-RA">
    <property type="protein sequence ID" value="GPAI037511-PA"/>
    <property type="gene ID" value="GPAI037511"/>
</dbReference>
<proteinExistence type="predicted"/>
<dbReference type="STRING" id="7398.A0A1B0A8D0"/>
<protein>
    <submittedName>
        <fullName evidence="3">Uncharacterized protein</fullName>
    </submittedName>
</protein>
<name>A0A1B0A8D0_GLOPL</name>
<accession>A0A1B0A8D0</accession>
<evidence type="ECO:0000256" key="2">
    <source>
        <dbReference type="SAM" id="Phobius"/>
    </source>
</evidence>
<feature type="compositionally biased region" description="Polar residues" evidence="1">
    <location>
        <begin position="1"/>
        <end position="11"/>
    </location>
</feature>
<feature type="compositionally biased region" description="Polar residues" evidence="1">
    <location>
        <begin position="22"/>
        <end position="35"/>
    </location>
</feature>
<reference evidence="3" key="2">
    <citation type="submission" date="2020-05" db="UniProtKB">
        <authorList>
            <consortium name="EnsemblMetazoa"/>
        </authorList>
    </citation>
    <scope>IDENTIFICATION</scope>
    <source>
        <strain evidence="3">IAEA</strain>
    </source>
</reference>
<feature type="region of interest" description="Disordered" evidence="1">
    <location>
        <begin position="1"/>
        <end position="64"/>
    </location>
</feature>
<evidence type="ECO:0000313" key="3">
    <source>
        <dbReference type="EnsemblMetazoa" id="GPAI037511-PA"/>
    </source>
</evidence>
<keyword evidence="4" id="KW-1185">Reference proteome</keyword>